<keyword evidence="1" id="KW-0175">Coiled coil</keyword>
<name>A0AA39YM70_9PEZI</name>
<feature type="coiled-coil region" evidence="1">
    <location>
        <begin position="103"/>
        <end position="130"/>
    </location>
</feature>
<proteinExistence type="predicted"/>
<evidence type="ECO:0000313" key="2">
    <source>
        <dbReference type="EMBL" id="KAK0654969.1"/>
    </source>
</evidence>
<dbReference type="Proteomes" id="UP001174936">
    <property type="component" value="Unassembled WGS sequence"/>
</dbReference>
<evidence type="ECO:0000256" key="1">
    <source>
        <dbReference type="SAM" id="Coils"/>
    </source>
</evidence>
<reference evidence="2" key="1">
    <citation type="submission" date="2023-06" db="EMBL/GenBank/DDBJ databases">
        <title>Genome-scale phylogeny and comparative genomics of the fungal order Sordariales.</title>
        <authorList>
            <consortium name="Lawrence Berkeley National Laboratory"/>
            <person name="Hensen N."/>
            <person name="Bonometti L."/>
            <person name="Westerberg I."/>
            <person name="Brannstrom I.O."/>
            <person name="Guillou S."/>
            <person name="Cros-Aarteil S."/>
            <person name="Calhoun S."/>
            <person name="Haridas S."/>
            <person name="Kuo A."/>
            <person name="Mondo S."/>
            <person name="Pangilinan J."/>
            <person name="Riley R."/>
            <person name="Labutti K."/>
            <person name="Andreopoulos B."/>
            <person name="Lipzen A."/>
            <person name="Chen C."/>
            <person name="Yanf M."/>
            <person name="Daum C."/>
            <person name="Ng V."/>
            <person name="Clum A."/>
            <person name="Steindorff A."/>
            <person name="Ohm R."/>
            <person name="Martin F."/>
            <person name="Silar P."/>
            <person name="Natvig D."/>
            <person name="Lalanne C."/>
            <person name="Gautier V."/>
            <person name="Ament-Velasquez S.L."/>
            <person name="Kruys A."/>
            <person name="Hutchinson M.I."/>
            <person name="Powell A.J."/>
            <person name="Barry K."/>
            <person name="Miller A.N."/>
            <person name="Grigoriev I.V."/>
            <person name="Debuchy R."/>
            <person name="Gladieux P."/>
            <person name="Thoren M.H."/>
            <person name="Johannesson H."/>
        </authorList>
    </citation>
    <scope>NUCLEOTIDE SEQUENCE</scope>
    <source>
        <strain evidence="2">SMH2532-1</strain>
    </source>
</reference>
<gene>
    <name evidence="2" type="ORF">B0T16DRAFT_450715</name>
</gene>
<protein>
    <submittedName>
        <fullName evidence="2">Uncharacterized protein</fullName>
    </submittedName>
</protein>
<accession>A0AA39YM70</accession>
<dbReference type="EMBL" id="JAULSV010000001">
    <property type="protein sequence ID" value="KAK0654969.1"/>
    <property type="molecule type" value="Genomic_DNA"/>
</dbReference>
<comment type="caution">
    <text evidence="2">The sequence shown here is derived from an EMBL/GenBank/DDBJ whole genome shotgun (WGS) entry which is preliminary data.</text>
</comment>
<sequence>MATAIATPLLKFALEKAAGAAVSKLMDKGLNYINGGSDADKIQRSIGEMFKEVQEIKLAVNEMAKKLDEGILRLRKDNLNAPLTDIESYYAGVQDCIDGAYEAKEKIKDKAELEKKLQRLQTRLEAHLKMAVEHVPSYLGRANDFLQEKDFLNGAASLALNGSEDFLAYYMKMKILFVPYWVVFVKGITMLVMAQNTPNVAFDEAPQTIKRLSQKVAEQEQAFTNAVGKNTCDLSEFILAAPNQRRPFIWFSGWGANIECVSRLAAPLVHHNVPRVRTESGQHKYLLEVLTSVDPRNFDLSKSYPMRIWADQGSDHIERSNDRLPVYMWPGGFSASAWFIKPISTGSNCYRFIGADGEGRGSVLITGWNENRLEYKWGIATHTGYDGRQDRAYFQLIPARA</sequence>
<dbReference type="AlphaFoldDB" id="A0AA39YM70"/>
<evidence type="ECO:0000313" key="3">
    <source>
        <dbReference type="Proteomes" id="UP001174936"/>
    </source>
</evidence>
<organism evidence="2 3">
    <name type="scientific">Cercophora newfieldiana</name>
    <dbReference type="NCBI Taxonomy" id="92897"/>
    <lineage>
        <taxon>Eukaryota</taxon>
        <taxon>Fungi</taxon>
        <taxon>Dikarya</taxon>
        <taxon>Ascomycota</taxon>
        <taxon>Pezizomycotina</taxon>
        <taxon>Sordariomycetes</taxon>
        <taxon>Sordariomycetidae</taxon>
        <taxon>Sordariales</taxon>
        <taxon>Lasiosphaeriaceae</taxon>
        <taxon>Cercophora</taxon>
    </lineage>
</organism>
<keyword evidence="3" id="KW-1185">Reference proteome</keyword>